<reference evidence="21" key="1">
    <citation type="journal article" date="2019" name="bioRxiv">
        <title>The Genome of the Zebra Mussel, Dreissena polymorpha: A Resource for Invasive Species Research.</title>
        <authorList>
            <person name="McCartney M.A."/>
            <person name="Auch B."/>
            <person name="Kono T."/>
            <person name="Mallez S."/>
            <person name="Zhang Y."/>
            <person name="Obille A."/>
            <person name="Becker A."/>
            <person name="Abrahante J.E."/>
            <person name="Garbe J."/>
            <person name="Badalamenti J.P."/>
            <person name="Herman A."/>
            <person name="Mangelson H."/>
            <person name="Liachko I."/>
            <person name="Sullivan S."/>
            <person name="Sone E.D."/>
            <person name="Koren S."/>
            <person name="Silverstein K.A.T."/>
            <person name="Beckman K.B."/>
            <person name="Gohl D.M."/>
        </authorList>
    </citation>
    <scope>NUCLEOTIDE SEQUENCE</scope>
    <source>
        <strain evidence="21">Duluth1</strain>
        <tissue evidence="21">Whole animal</tissue>
    </source>
</reference>
<feature type="disulfide bond" evidence="14">
    <location>
        <begin position="161"/>
        <end position="188"/>
    </location>
</feature>
<dbReference type="InterPro" id="IPR008077">
    <property type="entry name" value="GPCR_2_brain_angio_inhib"/>
</dbReference>
<evidence type="ECO:0000313" key="21">
    <source>
        <dbReference type="EMBL" id="KAH3726521.1"/>
    </source>
</evidence>
<feature type="compositionally biased region" description="Basic and acidic residues" evidence="15">
    <location>
        <begin position="825"/>
        <end position="841"/>
    </location>
</feature>
<evidence type="ECO:0000256" key="6">
    <source>
        <dbReference type="ARBA" id="ARBA00022737"/>
    </source>
</evidence>
<evidence type="ECO:0000259" key="17">
    <source>
        <dbReference type="PROSITE" id="PS50221"/>
    </source>
</evidence>
<keyword evidence="11" id="KW-0675">Receptor</keyword>
<dbReference type="Proteomes" id="UP000828390">
    <property type="component" value="Unassembled WGS sequence"/>
</dbReference>
<dbReference type="Gene3D" id="4.10.1240.10">
    <property type="entry name" value="GPCR, family 2, extracellular hormone receptor domain"/>
    <property type="match status" value="1"/>
</dbReference>
<dbReference type="InterPro" id="IPR057244">
    <property type="entry name" value="GAIN_B"/>
</dbReference>
<feature type="region of interest" description="Disordered" evidence="15">
    <location>
        <begin position="825"/>
        <end position="848"/>
    </location>
</feature>
<keyword evidence="22" id="KW-1185">Reference proteome</keyword>
<dbReference type="PROSITE" id="PS50221">
    <property type="entry name" value="GAIN_B"/>
    <property type="match status" value="1"/>
</dbReference>
<keyword evidence="4 16" id="KW-0812">Transmembrane</keyword>
<keyword evidence="7 16" id="KW-1133">Transmembrane helix</keyword>
<feature type="domain" description="Sushi" evidence="20">
    <location>
        <begin position="16"/>
        <end position="73"/>
    </location>
</feature>
<name>A0A9D4HPS3_DREPO</name>
<dbReference type="InterPro" id="IPR017981">
    <property type="entry name" value="GPCR_2-like_7TM"/>
</dbReference>
<evidence type="ECO:0000259" key="18">
    <source>
        <dbReference type="PROSITE" id="PS50227"/>
    </source>
</evidence>
<dbReference type="FunFam" id="1.20.1070.10:FF:000058">
    <property type="entry name" value="Adhesion G protein-coupled receptor F5"/>
    <property type="match status" value="1"/>
</dbReference>
<feature type="transmembrane region" description="Helical" evidence="16">
    <location>
        <begin position="743"/>
        <end position="765"/>
    </location>
</feature>
<evidence type="ECO:0000256" key="9">
    <source>
        <dbReference type="ARBA" id="ARBA00023136"/>
    </source>
</evidence>
<evidence type="ECO:0000256" key="16">
    <source>
        <dbReference type="SAM" id="Phobius"/>
    </source>
</evidence>
<comment type="caution">
    <text evidence="21">The sequence shown here is derived from an EMBL/GenBank/DDBJ whole genome shotgun (WGS) entry which is preliminary data.</text>
</comment>
<dbReference type="PANTHER" id="PTHR12011">
    <property type="entry name" value="ADHESION G-PROTEIN COUPLED RECEPTOR"/>
    <property type="match status" value="1"/>
</dbReference>
<dbReference type="PRINTS" id="PR00249">
    <property type="entry name" value="GPCRSECRETIN"/>
</dbReference>
<keyword evidence="12" id="KW-0325">Glycoprotein</keyword>
<feature type="domain" description="Sushi" evidence="20">
    <location>
        <begin position="74"/>
        <end position="131"/>
    </location>
</feature>
<organism evidence="21 22">
    <name type="scientific">Dreissena polymorpha</name>
    <name type="common">Zebra mussel</name>
    <name type="synonym">Mytilus polymorpha</name>
    <dbReference type="NCBI Taxonomy" id="45954"/>
    <lineage>
        <taxon>Eukaryota</taxon>
        <taxon>Metazoa</taxon>
        <taxon>Spiralia</taxon>
        <taxon>Lophotrochozoa</taxon>
        <taxon>Mollusca</taxon>
        <taxon>Bivalvia</taxon>
        <taxon>Autobranchia</taxon>
        <taxon>Heteroconchia</taxon>
        <taxon>Euheterodonta</taxon>
        <taxon>Imparidentia</taxon>
        <taxon>Neoheterodontei</taxon>
        <taxon>Myida</taxon>
        <taxon>Dreissenoidea</taxon>
        <taxon>Dreissenidae</taxon>
        <taxon>Dreissena</taxon>
    </lineage>
</organism>
<keyword evidence="8" id="KW-0297">G-protein coupled receptor</keyword>
<dbReference type="InterPro" id="IPR000436">
    <property type="entry name" value="Sushi_SCR_CCP_dom"/>
</dbReference>
<comment type="subcellular location">
    <subcellularLocation>
        <location evidence="1">Cell membrane</location>
        <topology evidence="1">Multi-pass membrane protein</topology>
    </subcellularLocation>
</comment>
<dbReference type="GO" id="GO:0007166">
    <property type="term" value="P:cell surface receptor signaling pathway"/>
    <property type="evidence" value="ECO:0007669"/>
    <property type="project" value="InterPro"/>
</dbReference>
<feature type="domain" description="G-protein coupled receptors family 2 profile 1" evidence="18">
    <location>
        <begin position="174"/>
        <end position="235"/>
    </location>
</feature>
<comment type="similarity">
    <text evidence="2">Belongs to the G-protein coupled receptor 2 family. Adhesion G-protein coupled receptor (ADGR) subfamily.</text>
</comment>
<feature type="transmembrane region" description="Helical" evidence="16">
    <location>
        <begin position="771"/>
        <end position="794"/>
    </location>
</feature>
<dbReference type="InterPro" id="IPR001879">
    <property type="entry name" value="GPCR_2_extracellular_dom"/>
</dbReference>
<feature type="transmembrane region" description="Helical" evidence="16">
    <location>
        <begin position="615"/>
        <end position="639"/>
    </location>
</feature>
<dbReference type="SMART" id="SM00303">
    <property type="entry name" value="GPS"/>
    <property type="match status" value="1"/>
</dbReference>
<evidence type="ECO:0000256" key="5">
    <source>
        <dbReference type="ARBA" id="ARBA00022729"/>
    </source>
</evidence>
<dbReference type="InterPro" id="IPR000832">
    <property type="entry name" value="GPCR_2_secretin-like"/>
</dbReference>
<dbReference type="PROSITE" id="PS50261">
    <property type="entry name" value="G_PROTEIN_RECEP_F2_4"/>
    <property type="match status" value="1"/>
</dbReference>
<keyword evidence="10 14" id="KW-1015">Disulfide bond</keyword>
<dbReference type="Pfam" id="PF16489">
    <property type="entry name" value="GAIN"/>
    <property type="match status" value="1"/>
</dbReference>
<evidence type="ECO:0000256" key="15">
    <source>
        <dbReference type="SAM" id="MobiDB-lite"/>
    </source>
</evidence>
<dbReference type="CDD" id="cd15040">
    <property type="entry name" value="7tmB2_Adhesion"/>
    <property type="match status" value="1"/>
</dbReference>
<dbReference type="PANTHER" id="PTHR12011:SF347">
    <property type="entry name" value="FI21270P1-RELATED"/>
    <property type="match status" value="1"/>
</dbReference>
<dbReference type="GO" id="GO:0004930">
    <property type="term" value="F:G protein-coupled receptor activity"/>
    <property type="evidence" value="ECO:0007669"/>
    <property type="project" value="UniProtKB-KW"/>
</dbReference>
<dbReference type="InterPro" id="IPR035976">
    <property type="entry name" value="Sushi/SCR/CCP_sf"/>
</dbReference>
<evidence type="ECO:0000256" key="8">
    <source>
        <dbReference type="ARBA" id="ARBA00023040"/>
    </source>
</evidence>
<dbReference type="InterPro" id="IPR046338">
    <property type="entry name" value="GAIN_dom_sf"/>
</dbReference>
<evidence type="ECO:0000256" key="2">
    <source>
        <dbReference type="ARBA" id="ARBA00007343"/>
    </source>
</evidence>
<dbReference type="PROSITE" id="PS50923">
    <property type="entry name" value="SUSHI"/>
    <property type="match status" value="3"/>
</dbReference>
<dbReference type="Gene3D" id="2.10.70.10">
    <property type="entry name" value="Complement Module, domain 1"/>
    <property type="match status" value="3"/>
</dbReference>
<dbReference type="PRINTS" id="PR01694">
    <property type="entry name" value="BAIPRECURSOR"/>
</dbReference>
<feature type="transmembrane region" description="Helical" evidence="16">
    <location>
        <begin position="590"/>
        <end position="609"/>
    </location>
</feature>
<feature type="transmembrane region" description="Helical" evidence="16">
    <location>
        <begin position="557"/>
        <end position="578"/>
    </location>
</feature>
<dbReference type="SUPFAM" id="SSF111418">
    <property type="entry name" value="Hormone receptor domain"/>
    <property type="match status" value="1"/>
</dbReference>
<dbReference type="InterPro" id="IPR000203">
    <property type="entry name" value="GPS"/>
</dbReference>
<dbReference type="InterPro" id="IPR036445">
    <property type="entry name" value="GPCR_2_extracell_dom_sf"/>
</dbReference>
<dbReference type="Pfam" id="PF01825">
    <property type="entry name" value="GPS"/>
    <property type="match status" value="1"/>
</dbReference>
<keyword evidence="3" id="KW-1003">Cell membrane</keyword>
<keyword evidence="5" id="KW-0732">Signal</keyword>
<protein>
    <submittedName>
        <fullName evidence="21">Uncharacterized protein</fullName>
    </submittedName>
</protein>
<evidence type="ECO:0000256" key="13">
    <source>
        <dbReference type="ARBA" id="ARBA00023224"/>
    </source>
</evidence>
<dbReference type="Gene3D" id="2.60.220.50">
    <property type="match status" value="1"/>
</dbReference>
<reference evidence="21" key="2">
    <citation type="submission" date="2020-11" db="EMBL/GenBank/DDBJ databases">
        <authorList>
            <person name="McCartney M.A."/>
            <person name="Auch B."/>
            <person name="Kono T."/>
            <person name="Mallez S."/>
            <person name="Becker A."/>
            <person name="Gohl D.M."/>
            <person name="Silverstein K.A.T."/>
            <person name="Koren S."/>
            <person name="Bechman K.B."/>
            <person name="Herman A."/>
            <person name="Abrahante J.E."/>
            <person name="Garbe J."/>
        </authorList>
    </citation>
    <scope>NUCLEOTIDE SEQUENCE</scope>
    <source>
        <strain evidence="21">Duluth1</strain>
        <tissue evidence="21">Whole animal</tissue>
    </source>
</reference>
<dbReference type="Gene3D" id="1.20.1070.10">
    <property type="entry name" value="Rhodopsin 7-helix transmembrane proteins"/>
    <property type="match status" value="1"/>
</dbReference>
<evidence type="ECO:0000313" key="22">
    <source>
        <dbReference type="Proteomes" id="UP000828390"/>
    </source>
</evidence>
<dbReference type="PROSITE" id="PS50227">
    <property type="entry name" value="G_PROTEIN_RECEP_F2_3"/>
    <property type="match status" value="1"/>
</dbReference>
<dbReference type="Gene3D" id="1.25.40.610">
    <property type="match status" value="1"/>
</dbReference>
<evidence type="ECO:0000259" key="20">
    <source>
        <dbReference type="PROSITE" id="PS50923"/>
    </source>
</evidence>
<keyword evidence="14" id="KW-0768">Sushi</keyword>
<dbReference type="SUPFAM" id="SSF57535">
    <property type="entry name" value="Complement control module/SCR domain"/>
    <property type="match status" value="3"/>
</dbReference>
<evidence type="ECO:0000256" key="1">
    <source>
        <dbReference type="ARBA" id="ARBA00004651"/>
    </source>
</evidence>
<evidence type="ECO:0000256" key="11">
    <source>
        <dbReference type="ARBA" id="ARBA00023170"/>
    </source>
</evidence>
<proteinExistence type="inferred from homology"/>
<gene>
    <name evidence="21" type="ORF">DPMN_052388</name>
</gene>
<sequence length="848" mass="92854">MCQANGTWSTANCVEKDCGTIPAIINGKYTLWNTSKTTYGSLAHVTCDTGYESNVTLIMCRANASWENAICNPKGCGSTPTILNGAYTLLNTANTTYESLANVTCEAGYESNTSQIMCQANATWEHAKCIPKDCGPLSKPDNGDVVLNASTKYEAVANYSCKDGFQPVGDISRICQNTSTWSGVQPICAKKVCTANTDSRGMDWGNILAGEMRVKSCEAGFTGYVTRKCLEDGDWQLPNYNCTRTAVTNVLIAVKSLQANATTSDVLDALTQISNVTNQEQKPNASSLLTNAEIASISSSLETVANLVEEKGLVTPDIAKNFFKSASNLLDDQNKGSWQSMQESKSNGGEKVLSAVDKLGEALRNKLQNGTDGFNTSITIIETNVAMEVKRVKRQDVQFPTTNITTESSKDDWFKDSQSSIRLDAEALGNTDVVVTAIMYKDMSDILPPSSEDITGSTSGTVLNGPVLSFSIFPKIENLDPPVTLVFKHLQTNLSSASCSYWKFGRPEQPGYWDNDGCKVQTSNDTITVCKCDHLTNFAVLMSPFVEADEQSSEIRLVSIVGISVSSFCLLLTIIVFAKLWRYVRSDRSILLLNLISALLISYGIFIGGIDRTDNKIVCTVVAAALHYIYCAVFCLMLAEGIGILREVSLVFSQNSPLRQLLVFAWGVPVIIVGSTLSITKTNGYGNDHYCWLSLARGLRWAFVGPALFVILFNVIVLILLFKKMFALKAMGEKPIKDKIKTTLWALCVLVPLMGISWSLGIFYINESASFMQYVFAVCNGLQGVYIFVCNCVLNKKVKDGFERERLRRLNKSMTSSFSLNLHNVSKESTSERRNCDKDNTESDPSVS</sequence>
<dbReference type="SMART" id="SM00032">
    <property type="entry name" value="CCP"/>
    <property type="match status" value="3"/>
</dbReference>
<accession>A0A9D4HPS3</accession>
<feature type="domain" description="G-protein coupled receptors family 2 profile 2" evidence="19">
    <location>
        <begin position="555"/>
        <end position="795"/>
    </location>
</feature>
<evidence type="ECO:0000256" key="4">
    <source>
        <dbReference type="ARBA" id="ARBA00022692"/>
    </source>
</evidence>
<keyword evidence="6" id="KW-0677">Repeat</keyword>
<evidence type="ECO:0000256" key="12">
    <source>
        <dbReference type="ARBA" id="ARBA00023180"/>
    </source>
</evidence>
<dbReference type="GO" id="GO:0005886">
    <property type="term" value="C:plasma membrane"/>
    <property type="evidence" value="ECO:0007669"/>
    <property type="project" value="UniProtKB-SubCell"/>
</dbReference>
<evidence type="ECO:0000256" key="14">
    <source>
        <dbReference type="PROSITE-ProRule" id="PRU00302"/>
    </source>
</evidence>
<evidence type="ECO:0000256" key="3">
    <source>
        <dbReference type="ARBA" id="ARBA00022475"/>
    </source>
</evidence>
<dbReference type="CDD" id="cd00033">
    <property type="entry name" value="CCP"/>
    <property type="match status" value="3"/>
</dbReference>
<evidence type="ECO:0000256" key="7">
    <source>
        <dbReference type="ARBA" id="ARBA00022989"/>
    </source>
</evidence>
<dbReference type="Pfam" id="PF00002">
    <property type="entry name" value="7tm_2"/>
    <property type="match status" value="1"/>
</dbReference>
<keyword evidence="9 16" id="KW-0472">Membrane</keyword>
<dbReference type="EMBL" id="JAIWYP010000012">
    <property type="protein sequence ID" value="KAH3726521.1"/>
    <property type="molecule type" value="Genomic_DNA"/>
</dbReference>
<evidence type="ECO:0000259" key="19">
    <source>
        <dbReference type="PROSITE" id="PS50261"/>
    </source>
</evidence>
<evidence type="ECO:0000256" key="10">
    <source>
        <dbReference type="ARBA" id="ARBA00023157"/>
    </source>
</evidence>
<keyword evidence="13" id="KW-0807">Transducer</keyword>
<feature type="domain" description="Sushi" evidence="20">
    <location>
        <begin position="132"/>
        <end position="190"/>
    </location>
</feature>
<dbReference type="InterPro" id="IPR032471">
    <property type="entry name" value="AGRL2-4_GAIN_subdom_A"/>
</dbReference>
<comment type="caution">
    <text evidence="14">Lacks conserved residue(s) required for the propagation of feature annotation.</text>
</comment>
<feature type="transmembrane region" description="Helical" evidence="16">
    <location>
        <begin position="699"/>
        <end position="722"/>
    </location>
</feature>
<feature type="transmembrane region" description="Helical" evidence="16">
    <location>
        <begin position="660"/>
        <end position="679"/>
    </location>
</feature>
<feature type="domain" description="GAIN-B" evidence="17">
    <location>
        <begin position="376"/>
        <end position="548"/>
    </location>
</feature>
<dbReference type="Pfam" id="PF00084">
    <property type="entry name" value="Sushi"/>
    <property type="match status" value="3"/>
</dbReference>
<dbReference type="AlphaFoldDB" id="A0A9D4HPS3"/>